<gene>
    <name evidence="2" type="ORF">BCR35DRAFT_334289</name>
</gene>
<feature type="compositionally biased region" description="Low complexity" evidence="1">
    <location>
        <begin position="277"/>
        <end position="289"/>
    </location>
</feature>
<comment type="caution">
    <text evidence="2">The sequence shown here is derived from an EMBL/GenBank/DDBJ whole genome shotgun (WGS) entry which is preliminary data.</text>
</comment>
<feature type="compositionally biased region" description="Pro residues" evidence="1">
    <location>
        <begin position="186"/>
        <end position="195"/>
    </location>
</feature>
<protein>
    <submittedName>
        <fullName evidence="2">Uncharacterized protein</fullName>
    </submittedName>
</protein>
<feature type="compositionally biased region" description="Low complexity" evidence="1">
    <location>
        <begin position="88"/>
        <end position="99"/>
    </location>
</feature>
<feature type="compositionally biased region" description="Pro residues" evidence="1">
    <location>
        <begin position="241"/>
        <end position="253"/>
    </location>
</feature>
<feature type="compositionally biased region" description="Gly residues" evidence="1">
    <location>
        <begin position="140"/>
        <end position="155"/>
    </location>
</feature>
<dbReference type="STRING" id="106004.A0A1Y2ED09"/>
<evidence type="ECO:0000256" key="1">
    <source>
        <dbReference type="SAM" id="MobiDB-lite"/>
    </source>
</evidence>
<dbReference type="Proteomes" id="UP000193467">
    <property type="component" value="Unassembled WGS sequence"/>
</dbReference>
<accession>A0A1Y2ED09</accession>
<organism evidence="2 3">
    <name type="scientific">Leucosporidium creatinivorum</name>
    <dbReference type="NCBI Taxonomy" id="106004"/>
    <lineage>
        <taxon>Eukaryota</taxon>
        <taxon>Fungi</taxon>
        <taxon>Dikarya</taxon>
        <taxon>Basidiomycota</taxon>
        <taxon>Pucciniomycotina</taxon>
        <taxon>Microbotryomycetes</taxon>
        <taxon>Leucosporidiales</taxon>
        <taxon>Leucosporidium</taxon>
    </lineage>
</organism>
<feature type="region of interest" description="Disordered" evidence="1">
    <location>
        <begin position="1"/>
        <end position="289"/>
    </location>
</feature>
<evidence type="ECO:0000313" key="2">
    <source>
        <dbReference type="EMBL" id="ORY69458.1"/>
    </source>
</evidence>
<dbReference type="EMBL" id="MCGR01000056">
    <property type="protein sequence ID" value="ORY69458.1"/>
    <property type="molecule type" value="Genomic_DNA"/>
</dbReference>
<keyword evidence="3" id="KW-1185">Reference proteome</keyword>
<sequence length="289" mass="29559">MAPTPPPKNPPPIIRHHQDNFTGAQPLSPRGGTSRPLSPAGQPTSNGLPTSTSNGSISPIHSQYSSAPNQQGSRIGAPMPLQSPSSIYQYQQQQQQQQQHASGSNYVPKRTAPNPPGAGGSYEYDQPRRDGNGHVVNYGDGSGGGSKRDSYGGGPARSAYAPSSRPPYTTAQSNGGGSSSSFQPSRAPPQPPRATPPMLNASTSSYGGHSPHNPATPTRRPSLGGPSGLGGGWDLVDDAPPGAPPKRPAPPPITSSLRDLSDALPPSTRYGPGSGLGSNSANSSNSSLI</sequence>
<evidence type="ECO:0000313" key="3">
    <source>
        <dbReference type="Proteomes" id="UP000193467"/>
    </source>
</evidence>
<dbReference type="AlphaFoldDB" id="A0A1Y2ED09"/>
<name>A0A1Y2ED09_9BASI</name>
<feature type="non-terminal residue" evidence="2">
    <location>
        <position position="289"/>
    </location>
</feature>
<dbReference type="InParanoid" id="A0A1Y2ED09"/>
<feature type="compositionally biased region" description="Polar residues" evidence="1">
    <location>
        <begin position="41"/>
        <end position="73"/>
    </location>
</feature>
<feature type="compositionally biased region" description="Low complexity" evidence="1">
    <location>
        <begin position="169"/>
        <end position="185"/>
    </location>
</feature>
<reference evidence="2 3" key="1">
    <citation type="submission" date="2016-07" db="EMBL/GenBank/DDBJ databases">
        <title>Pervasive Adenine N6-methylation of Active Genes in Fungi.</title>
        <authorList>
            <consortium name="DOE Joint Genome Institute"/>
            <person name="Mondo S.J."/>
            <person name="Dannebaum R.O."/>
            <person name="Kuo R.C."/>
            <person name="Labutti K."/>
            <person name="Haridas S."/>
            <person name="Kuo A."/>
            <person name="Salamov A."/>
            <person name="Ahrendt S.R."/>
            <person name="Lipzen A."/>
            <person name="Sullivan W."/>
            <person name="Andreopoulos W.B."/>
            <person name="Clum A."/>
            <person name="Lindquist E."/>
            <person name="Daum C."/>
            <person name="Ramamoorthy G.K."/>
            <person name="Gryganskyi A."/>
            <person name="Culley D."/>
            <person name="Magnuson J.K."/>
            <person name="James T.Y."/>
            <person name="O'Malley M.A."/>
            <person name="Stajich J.E."/>
            <person name="Spatafora J.W."/>
            <person name="Visel A."/>
            <person name="Grigoriev I.V."/>
        </authorList>
    </citation>
    <scope>NUCLEOTIDE SEQUENCE [LARGE SCALE GENOMIC DNA]</scope>
    <source>
        <strain evidence="2 3">62-1032</strain>
    </source>
</reference>
<proteinExistence type="predicted"/>
<feature type="compositionally biased region" description="Pro residues" evidence="1">
    <location>
        <begin position="1"/>
        <end position="13"/>
    </location>
</feature>